<accession>A0AAV5SJA7</accession>
<name>A0AAV5SJA7_9BILA</name>
<dbReference type="AlphaFoldDB" id="A0AAV5SJA7"/>
<protein>
    <submittedName>
        <fullName evidence="2">Uncharacterized protein</fullName>
    </submittedName>
</protein>
<feature type="non-terminal residue" evidence="2">
    <location>
        <position position="62"/>
    </location>
</feature>
<reference evidence="2" key="1">
    <citation type="submission" date="2023-10" db="EMBL/GenBank/DDBJ databases">
        <title>Genome assembly of Pristionchus species.</title>
        <authorList>
            <person name="Yoshida K."/>
            <person name="Sommer R.J."/>
        </authorList>
    </citation>
    <scope>NUCLEOTIDE SEQUENCE</scope>
    <source>
        <strain evidence="2">RS0144</strain>
    </source>
</reference>
<feature type="non-terminal residue" evidence="2">
    <location>
        <position position="1"/>
    </location>
</feature>
<feature type="chain" id="PRO_5043428235" evidence="1">
    <location>
        <begin position="21"/>
        <end position="62"/>
    </location>
</feature>
<organism evidence="2 3">
    <name type="scientific">Pristionchus entomophagus</name>
    <dbReference type="NCBI Taxonomy" id="358040"/>
    <lineage>
        <taxon>Eukaryota</taxon>
        <taxon>Metazoa</taxon>
        <taxon>Ecdysozoa</taxon>
        <taxon>Nematoda</taxon>
        <taxon>Chromadorea</taxon>
        <taxon>Rhabditida</taxon>
        <taxon>Rhabditina</taxon>
        <taxon>Diplogasteromorpha</taxon>
        <taxon>Diplogasteroidea</taxon>
        <taxon>Neodiplogasteridae</taxon>
        <taxon>Pristionchus</taxon>
    </lineage>
</organism>
<keyword evidence="3" id="KW-1185">Reference proteome</keyword>
<gene>
    <name evidence="2" type="ORF">PENTCL1PPCAC_1906</name>
</gene>
<feature type="signal peptide" evidence="1">
    <location>
        <begin position="1"/>
        <end position="20"/>
    </location>
</feature>
<sequence>YYNLLLVFGMVLLMLGVTEKSFLDDVHLTHVPVHIAVVDDAVHLSGLRVIRHVETDECLVDP</sequence>
<dbReference type="Proteomes" id="UP001432027">
    <property type="component" value="Unassembled WGS sequence"/>
</dbReference>
<keyword evidence="1" id="KW-0732">Signal</keyword>
<comment type="caution">
    <text evidence="2">The sequence shown here is derived from an EMBL/GenBank/DDBJ whole genome shotgun (WGS) entry which is preliminary data.</text>
</comment>
<dbReference type="EMBL" id="BTSX01000001">
    <property type="protein sequence ID" value="GMS79731.1"/>
    <property type="molecule type" value="Genomic_DNA"/>
</dbReference>
<proteinExistence type="predicted"/>
<evidence type="ECO:0000313" key="2">
    <source>
        <dbReference type="EMBL" id="GMS79731.1"/>
    </source>
</evidence>
<evidence type="ECO:0000313" key="3">
    <source>
        <dbReference type="Proteomes" id="UP001432027"/>
    </source>
</evidence>
<evidence type="ECO:0000256" key="1">
    <source>
        <dbReference type="SAM" id="SignalP"/>
    </source>
</evidence>